<accession>A0A9W9LZD2</accession>
<feature type="region of interest" description="Disordered" evidence="1">
    <location>
        <begin position="1"/>
        <end position="20"/>
    </location>
</feature>
<proteinExistence type="predicted"/>
<dbReference type="InterPro" id="IPR019607">
    <property type="entry name" value="Putative_zinc-finger_domain"/>
</dbReference>
<evidence type="ECO:0000256" key="1">
    <source>
        <dbReference type="SAM" id="MobiDB-lite"/>
    </source>
</evidence>
<feature type="compositionally biased region" description="Polar residues" evidence="1">
    <location>
        <begin position="307"/>
        <end position="320"/>
    </location>
</feature>
<dbReference type="AlphaFoldDB" id="A0A9W9LZD2"/>
<feature type="compositionally biased region" description="Polar residues" evidence="1">
    <location>
        <begin position="987"/>
        <end position="1004"/>
    </location>
</feature>
<feature type="compositionally biased region" description="Basic and acidic residues" evidence="1">
    <location>
        <begin position="402"/>
        <end position="419"/>
    </location>
</feature>
<evidence type="ECO:0000313" key="3">
    <source>
        <dbReference type="EMBL" id="KAJ5182784.1"/>
    </source>
</evidence>
<feature type="compositionally biased region" description="Low complexity" evidence="1">
    <location>
        <begin position="587"/>
        <end position="598"/>
    </location>
</feature>
<feature type="region of interest" description="Disordered" evidence="1">
    <location>
        <begin position="26"/>
        <end position="236"/>
    </location>
</feature>
<dbReference type="Pfam" id="PF10650">
    <property type="entry name" value="zf-C3H1"/>
    <property type="match status" value="1"/>
</dbReference>
<feature type="region of interest" description="Disordered" evidence="1">
    <location>
        <begin position="838"/>
        <end position="1077"/>
    </location>
</feature>
<dbReference type="OrthoDB" id="1922977at2759"/>
<name>A0A9W9LZD2_9EURO</name>
<feature type="domain" description="Putative zinc-finger" evidence="2">
    <location>
        <begin position="1140"/>
        <end position="1161"/>
    </location>
</feature>
<feature type="region of interest" description="Disordered" evidence="1">
    <location>
        <begin position="627"/>
        <end position="682"/>
    </location>
</feature>
<dbReference type="Proteomes" id="UP001146351">
    <property type="component" value="Unassembled WGS sequence"/>
</dbReference>
<feature type="compositionally biased region" description="Pro residues" evidence="1">
    <location>
        <begin position="77"/>
        <end position="99"/>
    </location>
</feature>
<sequence length="1232" mass="132222">MSNQPPPSFGDHPNYAQQWPPLYPPMVPPGLFPNPELPPAGQPPSTNPELQLPFSMEGFNMNSQFPGSGGQGTPAMFFPPIPFMPPMTQFPPSPYPPLPVHSGFSYPPVPPPGSSKPPQGPPPGNEAPVAQHQARERTIPLSDPYREEGEVSEPESAPYSPPANNDQGMDQQTRHPGLENNAAMSSPSSSRSSSPYNPPLSVSADPNVVDRAIEMQKHDVMTPKASEDSQSPRSAIQLRVQAQGALLSLAPHNIRYDELVAEGIKPAILKQLYAEVGLKVPSQPEKPAESSVSSAKSPGVPAIERSVTCQRPTIQPQPVSQMKKKPSQDLTMPVSQLPAQMNPEKPLERKEVIARMLAAKAAKASVVSISKAGSKKDQAPAIESPAATPPDQSQGKENSAPIREKNKASTELARQRIEQLKQQALLKSQQKTQEPSQPAPVYSSGEISSGPSTPSVQHPLPVRPPLPQSSSLNAIPGLSVPGRQQDSGLISPQVIAPGITIDSAPVVRASQRKRPLAADFDEPPMLAKRASSHPAPRAGSSEKLIIDISDDESLYGDDGETTDMDPGQEQDTESNCAIDNTQAPPQTSLSTTRTSTSTPQGLARPSDHEDIRKRDLAIQAMHRRIAELEERRKVKRTRSRAGSPRFAHSSSAASSAVQLSPVDPDAAQETSSGPASGLKVAANSGTSMSSFSDRMNLIDSLSDSSVKILASVGTAQLDSLRSKIIHMKEIESGLPGLEVETSSSESALDACKQEADKMLSEVAPGKESRLELIEGLKNLSYEMNGLTLEHLEDLRRQAEIRQLHLSKVECDNTTSPIMEDSTMPDACLSTAQAVADKLAVPDSEAESPEDIHSGSEGSHGAVEPLTASGSDSGSSMDESIKSSSGESSNVEHSPTSGVTTALHGPSLADVTGPVGGNVPVMDESFDGTRTRPSSLDEFEPRIPESSTPNGTFEEPSQALADSASPHAQSITAGDLEHPLPERPQAPVTENINPMDLYSSQTQNHEQVHREPSIESDAYEPPEPGASTNSLDLAYSPHFSPAPLDPVGDAVASVPSLDASRPDEPLMHKNQASVPEVPRNTQVEVLGDQAPATHLEPSFTSYVSPLRHFKAYRYHPNFAEDTPGGYRSLTYSHNIDSMKHLCPFELAGGVCNDRSCGFQHFRDINLSDDKILIQMGAVREGQTDDEKETYLAGLKEIINEMRRGKVKDFSTVANEIAAYRRRFLQDPSRVLAL</sequence>
<feature type="compositionally biased region" description="Basic and acidic residues" evidence="1">
    <location>
        <begin position="211"/>
        <end position="227"/>
    </location>
</feature>
<keyword evidence="4" id="KW-1185">Reference proteome</keyword>
<dbReference type="EMBL" id="JAPQKO010000001">
    <property type="protein sequence ID" value="KAJ5182784.1"/>
    <property type="molecule type" value="Genomic_DNA"/>
</dbReference>
<reference evidence="3" key="1">
    <citation type="submission" date="2022-11" db="EMBL/GenBank/DDBJ databases">
        <authorList>
            <person name="Petersen C."/>
        </authorList>
    </citation>
    <scope>NUCLEOTIDE SEQUENCE</scope>
    <source>
        <strain evidence="3">IBT 21917</strain>
    </source>
</reference>
<protein>
    <recommendedName>
        <fullName evidence="2">Putative zinc-finger domain-containing protein</fullName>
    </recommendedName>
</protein>
<evidence type="ECO:0000313" key="4">
    <source>
        <dbReference type="Proteomes" id="UP001146351"/>
    </source>
</evidence>
<feature type="compositionally biased region" description="Polar residues" evidence="1">
    <location>
        <begin position="328"/>
        <end position="339"/>
    </location>
</feature>
<organism evidence="3 4">
    <name type="scientific">Penicillium capsulatum</name>
    <dbReference type="NCBI Taxonomy" id="69766"/>
    <lineage>
        <taxon>Eukaryota</taxon>
        <taxon>Fungi</taxon>
        <taxon>Dikarya</taxon>
        <taxon>Ascomycota</taxon>
        <taxon>Pezizomycotina</taxon>
        <taxon>Eurotiomycetes</taxon>
        <taxon>Eurotiomycetidae</taxon>
        <taxon>Eurotiales</taxon>
        <taxon>Aspergillaceae</taxon>
        <taxon>Penicillium</taxon>
    </lineage>
</organism>
<feature type="compositionally biased region" description="Low complexity" evidence="1">
    <location>
        <begin position="420"/>
        <end position="433"/>
    </location>
</feature>
<feature type="compositionally biased region" description="Pro residues" evidence="1">
    <location>
        <begin position="107"/>
        <end position="125"/>
    </location>
</feature>
<feature type="compositionally biased region" description="Low complexity" evidence="1">
    <location>
        <begin position="868"/>
        <end position="893"/>
    </location>
</feature>
<gene>
    <name evidence="3" type="ORF">N7492_000400</name>
</gene>
<feature type="compositionally biased region" description="Low complexity" evidence="1">
    <location>
        <begin position="185"/>
        <end position="201"/>
    </location>
</feature>
<feature type="region of interest" description="Disordered" evidence="1">
    <location>
        <begin position="364"/>
        <end position="612"/>
    </location>
</feature>
<feature type="compositionally biased region" description="Pro residues" evidence="1">
    <location>
        <begin position="26"/>
        <end position="46"/>
    </location>
</feature>
<feature type="compositionally biased region" description="Basic and acidic residues" evidence="1">
    <location>
        <begin position="133"/>
        <end position="149"/>
    </location>
</feature>
<feature type="compositionally biased region" description="Polar residues" evidence="1">
    <location>
        <begin position="573"/>
        <end position="586"/>
    </location>
</feature>
<comment type="caution">
    <text evidence="3">The sequence shown here is derived from an EMBL/GenBank/DDBJ whole genome shotgun (WGS) entry which is preliminary data.</text>
</comment>
<feature type="compositionally biased region" description="Polar residues" evidence="1">
    <location>
        <begin position="445"/>
        <end position="456"/>
    </location>
</feature>
<reference evidence="3" key="2">
    <citation type="journal article" date="2023" name="IMA Fungus">
        <title>Comparative genomic study of the Penicillium genus elucidates a diverse pangenome and 15 lateral gene transfer events.</title>
        <authorList>
            <person name="Petersen C."/>
            <person name="Sorensen T."/>
            <person name="Nielsen M.R."/>
            <person name="Sondergaard T.E."/>
            <person name="Sorensen J.L."/>
            <person name="Fitzpatrick D.A."/>
            <person name="Frisvad J.C."/>
            <person name="Nielsen K.L."/>
        </authorList>
    </citation>
    <scope>NUCLEOTIDE SEQUENCE</scope>
    <source>
        <strain evidence="3">IBT 21917</strain>
    </source>
</reference>
<feature type="region of interest" description="Disordered" evidence="1">
    <location>
        <begin position="282"/>
        <end position="345"/>
    </location>
</feature>
<evidence type="ECO:0000259" key="2">
    <source>
        <dbReference type="Pfam" id="PF10650"/>
    </source>
</evidence>
<feature type="compositionally biased region" description="Acidic residues" evidence="1">
    <location>
        <begin position="548"/>
        <end position="572"/>
    </location>
</feature>